<evidence type="ECO:0000256" key="2">
    <source>
        <dbReference type="ARBA" id="ARBA00022946"/>
    </source>
</evidence>
<dbReference type="SUPFAM" id="SSF53335">
    <property type="entry name" value="S-adenosyl-L-methionine-dependent methyltransferases"/>
    <property type="match status" value="1"/>
</dbReference>
<dbReference type="PANTHER" id="PTHR13184">
    <property type="entry name" value="37S RIBOSOMAL PROTEIN S22"/>
    <property type="match status" value="1"/>
</dbReference>
<keyword evidence="2" id="KW-0809">Transit peptide</keyword>
<dbReference type="Pfam" id="PF09243">
    <property type="entry name" value="Rsm22"/>
    <property type="match status" value="1"/>
</dbReference>
<proteinExistence type="predicted"/>
<accession>Q07I68</accession>
<dbReference type="Gene3D" id="3.40.50.150">
    <property type="entry name" value="Vaccinia Virus protein VP39"/>
    <property type="match status" value="1"/>
</dbReference>
<organism evidence="5">
    <name type="scientific">Rhodopseudomonas palustris (strain BisA53)</name>
    <dbReference type="NCBI Taxonomy" id="316055"/>
    <lineage>
        <taxon>Bacteria</taxon>
        <taxon>Pseudomonadati</taxon>
        <taxon>Pseudomonadota</taxon>
        <taxon>Alphaproteobacteria</taxon>
        <taxon>Hyphomicrobiales</taxon>
        <taxon>Nitrobacteraceae</taxon>
        <taxon>Rhodopseudomonas</taxon>
    </lineage>
</organism>
<dbReference type="PANTHER" id="PTHR13184:SF5">
    <property type="entry name" value="METHYLTRANSFERASE-LIKE PROTEIN 17, MITOCHONDRIAL"/>
    <property type="match status" value="1"/>
</dbReference>
<evidence type="ECO:0000313" key="5">
    <source>
        <dbReference type="EMBL" id="ABJ08366.1"/>
    </source>
</evidence>
<dbReference type="InterPro" id="IPR029063">
    <property type="entry name" value="SAM-dependent_MTases_sf"/>
</dbReference>
<keyword evidence="5" id="KW-0489">Methyltransferase</keyword>
<keyword evidence="4" id="KW-0411">Iron-sulfur</keyword>
<dbReference type="eggNOG" id="COG5459">
    <property type="taxonomic scope" value="Bacteria"/>
</dbReference>
<name>Q07I68_RHOP5</name>
<dbReference type="GO" id="GO:0008168">
    <property type="term" value="F:methyltransferase activity"/>
    <property type="evidence" value="ECO:0007669"/>
    <property type="project" value="UniProtKB-KW"/>
</dbReference>
<keyword evidence="3" id="KW-0408">Iron</keyword>
<dbReference type="GO" id="GO:0046872">
    <property type="term" value="F:metal ion binding"/>
    <property type="evidence" value="ECO:0007669"/>
    <property type="project" value="UniProtKB-KW"/>
</dbReference>
<dbReference type="GO" id="GO:0015935">
    <property type="term" value="C:small ribosomal subunit"/>
    <property type="evidence" value="ECO:0007669"/>
    <property type="project" value="TreeGrafter"/>
</dbReference>
<keyword evidence="1" id="KW-0479">Metal-binding</keyword>
<dbReference type="STRING" id="316055.RPE_4442"/>
<dbReference type="InterPro" id="IPR015324">
    <property type="entry name" value="Ribosomal_Rsm22-like"/>
</dbReference>
<protein>
    <submittedName>
        <fullName evidence="5">Methyltransferase type 11</fullName>
    </submittedName>
</protein>
<dbReference type="KEGG" id="rpe:RPE_4442"/>
<dbReference type="OrthoDB" id="9799639at2"/>
<evidence type="ECO:0000256" key="3">
    <source>
        <dbReference type="ARBA" id="ARBA00023004"/>
    </source>
</evidence>
<evidence type="ECO:0000256" key="1">
    <source>
        <dbReference type="ARBA" id="ARBA00022723"/>
    </source>
</evidence>
<dbReference type="GO" id="GO:0051536">
    <property type="term" value="F:iron-sulfur cluster binding"/>
    <property type="evidence" value="ECO:0007669"/>
    <property type="project" value="UniProtKB-KW"/>
</dbReference>
<reference evidence="5" key="1">
    <citation type="submission" date="2006-09" db="EMBL/GenBank/DDBJ databases">
        <title>Complete sequence of Rhodopseudomonas palustris BisA53.</title>
        <authorList>
            <consortium name="US DOE Joint Genome Institute"/>
            <person name="Copeland A."/>
            <person name="Lucas S."/>
            <person name="Lapidus A."/>
            <person name="Barry K."/>
            <person name="Detter J.C."/>
            <person name="Glavina del Rio T."/>
            <person name="Hammon N."/>
            <person name="Israni S."/>
            <person name="Dalin E."/>
            <person name="Tice H."/>
            <person name="Pitluck S."/>
            <person name="Chain P."/>
            <person name="Malfatti S."/>
            <person name="Shin M."/>
            <person name="Vergez L."/>
            <person name="Schmutz J."/>
            <person name="Larimer F."/>
            <person name="Land M."/>
            <person name="Hauser L."/>
            <person name="Pelletier D.A."/>
            <person name="Kyrpides N."/>
            <person name="Kim E."/>
            <person name="Harwood C.S."/>
            <person name="Oda Y."/>
            <person name="Richardson P."/>
        </authorList>
    </citation>
    <scope>NUCLEOTIDE SEQUENCE [LARGE SCALE GENOMIC DNA]</scope>
    <source>
        <strain evidence="5">BisA53</strain>
    </source>
</reference>
<evidence type="ECO:0000256" key="4">
    <source>
        <dbReference type="ARBA" id="ARBA00023014"/>
    </source>
</evidence>
<gene>
    <name evidence="5" type="ordered locus">RPE_4442</name>
</gene>
<dbReference type="GO" id="GO:0032259">
    <property type="term" value="P:methylation"/>
    <property type="evidence" value="ECO:0007669"/>
    <property type="project" value="UniProtKB-KW"/>
</dbReference>
<dbReference type="GO" id="GO:0006412">
    <property type="term" value="P:translation"/>
    <property type="evidence" value="ECO:0007669"/>
    <property type="project" value="InterPro"/>
</dbReference>
<keyword evidence="5" id="KW-0808">Transferase</keyword>
<dbReference type="InterPro" id="IPR052571">
    <property type="entry name" value="Mt_RNA_Methyltransferase"/>
</dbReference>
<dbReference type="EMBL" id="CP000463">
    <property type="protein sequence ID" value="ABJ08366.1"/>
    <property type="molecule type" value="Genomic_DNA"/>
</dbReference>
<dbReference type="GO" id="GO:0003735">
    <property type="term" value="F:structural constituent of ribosome"/>
    <property type="evidence" value="ECO:0007669"/>
    <property type="project" value="TreeGrafter"/>
</dbReference>
<sequence length="330" mass="34833">MIAPELPASLKAALDAALTGVARGELAARAAAISNAYRDGGDSGAIKSRADALAYALVRMPATFAAVAASFNALRELRDNFAPTSLLDVGAGPGTASFAAAAAFGSLTRFDLLDANPALRALALDLARDDPRLAALNYAAGDARQKLAEAAPAELVIASYVINELGEAARGALADLLWQKTTDVLLVIEPGTPSGFERMRALRARLIGQGAFVIAPCPHERACPIAAPDWCHFTQRLPRSRAHRQLKAAEVPYEDEKFCYVALSRTKPMLRAARVLAQPLLSKVQARTKLCGEGGVGIVTTPRRDKAAYARVKKLAWGDALIEAAPPSSE</sequence>
<dbReference type="AlphaFoldDB" id="Q07I68"/>
<dbReference type="HOGENOM" id="CLU_072591_0_0_5"/>